<dbReference type="OrthoDB" id="5424793at2759"/>
<dbReference type="InterPro" id="IPR029062">
    <property type="entry name" value="Class_I_gatase-like"/>
</dbReference>
<accession>A0A318ZPH7</accession>
<dbReference type="Gene3D" id="3.40.50.880">
    <property type="match status" value="1"/>
</dbReference>
<dbReference type="EMBL" id="KZ821221">
    <property type="protein sequence ID" value="PYH48545.1"/>
    <property type="molecule type" value="Genomic_DNA"/>
</dbReference>
<organism evidence="1 2">
    <name type="scientific">Aspergillus saccharolyticus JOP 1030-1</name>
    <dbReference type="NCBI Taxonomy" id="1450539"/>
    <lineage>
        <taxon>Eukaryota</taxon>
        <taxon>Fungi</taxon>
        <taxon>Dikarya</taxon>
        <taxon>Ascomycota</taxon>
        <taxon>Pezizomycotina</taxon>
        <taxon>Eurotiomycetes</taxon>
        <taxon>Eurotiomycetidae</taxon>
        <taxon>Eurotiales</taxon>
        <taxon>Aspergillaceae</taxon>
        <taxon>Aspergillus</taxon>
        <taxon>Aspergillus subgen. Circumdati</taxon>
    </lineage>
</organism>
<evidence type="ECO:0008006" key="3">
    <source>
        <dbReference type="Google" id="ProtNLM"/>
    </source>
</evidence>
<dbReference type="PANTHER" id="PTHR43130">
    <property type="entry name" value="ARAC-FAMILY TRANSCRIPTIONAL REGULATOR"/>
    <property type="match status" value="1"/>
</dbReference>
<sequence length="180" mass="19497">MISDASKAHALEFVYHWVNEDGRTPATLTAGMKVVPTDSFTSCPPLDIVLIAAGKVGYEASEAEKAFLRKSYADCAAMLCVCAGFEPVLHAGLLEGKTATGPRFLLPRLRELAPGTTWVEKRWAIEGKIWTTGTLLNGLDMVAAFGRATWGTRGDLVETVIKKGCFPCRDVDFGDSEEAR</sequence>
<dbReference type="GeneID" id="37075480"/>
<reference evidence="1 2" key="1">
    <citation type="submission" date="2016-12" db="EMBL/GenBank/DDBJ databases">
        <title>The genomes of Aspergillus section Nigri reveals drivers in fungal speciation.</title>
        <authorList>
            <consortium name="DOE Joint Genome Institute"/>
            <person name="Vesth T.C."/>
            <person name="Nybo J."/>
            <person name="Theobald S."/>
            <person name="Brandl J."/>
            <person name="Frisvad J.C."/>
            <person name="Nielsen K.F."/>
            <person name="Lyhne E.K."/>
            <person name="Kogle M.E."/>
            <person name="Kuo A."/>
            <person name="Riley R."/>
            <person name="Clum A."/>
            <person name="Nolan M."/>
            <person name="Lipzen A."/>
            <person name="Salamov A."/>
            <person name="Henrissat B."/>
            <person name="Wiebenga A."/>
            <person name="De Vries R.P."/>
            <person name="Grigoriev I.V."/>
            <person name="Mortensen U.H."/>
            <person name="Andersen M.R."/>
            <person name="Baker S.E."/>
        </authorList>
    </citation>
    <scope>NUCLEOTIDE SEQUENCE [LARGE SCALE GENOMIC DNA]</scope>
    <source>
        <strain evidence="1 2">JOP 1030-1</strain>
    </source>
</reference>
<name>A0A318ZPH7_9EURO</name>
<protein>
    <recommendedName>
        <fullName evidence="3">DJ-1/PfpI domain-containing protein</fullName>
    </recommendedName>
</protein>
<proteinExistence type="predicted"/>
<dbReference type="AlphaFoldDB" id="A0A318ZPH7"/>
<evidence type="ECO:0000313" key="2">
    <source>
        <dbReference type="Proteomes" id="UP000248349"/>
    </source>
</evidence>
<dbReference type="PANTHER" id="PTHR43130:SF7">
    <property type="entry name" value="DJ-1_PFPI DOMAIN-CONTAINING PROTEIN"/>
    <property type="match status" value="1"/>
</dbReference>
<gene>
    <name evidence="1" type="ORF">BP01DRAFT_353707</name>
</gene>
<evidence type="ECO:0000313" key="1">
    <source>
        <dbReference type="EMBL" id="PYH48545.1"/>
    </source>
</evidence>
<keyword evidence="2" id="KW-1185">Reference proteome</keyword>
<dbReference type="RefSeq" id="XP_025434527.1">
    <property type="nucleotide sequence ID" value="XM_025574252.1"/>
</dbReference>
<dbReference type="SUPFAM" id="SSF52317">
    <property type="entry name" value="Class I glutamine amidotransferase-like"/>
    <property type="match status" value="1"/>
</dbReference>
<dbReference type="Proteomes" id="UP000248349">
    <property type="component" value="Unassembled WGS sequence"/>
</dbReference>
<dbReference type="InterPro" id="IPR052158">
    <property type="entry name" value="INH-QAR"/>
</dbReference>
<dbReference type="STRING" id="1450539.A0A318ZPH7"/>